<dbReference type="Pfam" id="PF04961">
    <property type="entry name" value="FTCD_C"/>
    <property type="match status" value="1"/>
</dbReference>
<evidence type="ECO:0000313" key="4">
    <source>
        <dbReference type="Proteomes" id="UP000280960"/>
    </source>
</evidence>
<dbReference type="GO" id="GO:0003824">
    <property type="term" value="F:catalytic activity"/>
    <property type="evidence" value="ECO:0007669"/>
    <property type="project" value="InterPro"/>
</dbReference>
<name>A0A3G2R6W5_9FIRM</name>
<organism evidence="3 4">
    <name type="scientific">Biomaibacter acetigenes</name>
    <dbReference type="NCBI Taxonomy" id="2316383"/>
    <lineage>
        <taxon>Bacteria</taxon>
        <taxon>Bacillati</taxon>
        <taxon>Bacillota</taxon>
        <taxon>Clostridia</taxon>
        <taxon>Thermosediminibacterales</taxon>
        <taxon>Tepidanaerobacteraceae</taxon>
        <taxon>Biomaibacter</taxon>
    </lineage>
</organism>
<evidence type="ECO:0000313" key="3">
    <source>
        <dbReference type="EMBL" id="AYO31294.1"/>
    </source>
</evidence>
<keyword evidence="1" id="KW-0175">Coiled coil</keyword>
<gene>
    <name evidence="3" type="ORF">D2962_12400</name>
</gene>
<protein>
    <submittedName>
        <fullName evidence="3">Sugar ABC transporter substrate-binding protein</fullName>
    </submittedName>
</protein>
<accession>A0A3G2R6W5</accession>
<feature type="coiled-coil region" evidence="1">
    <location>
        <begin position="51"/>
        <end position="114"/>
    </location>
</feature>
<sequence>MLIKKSCEEFIEVLASKEPVPGGGGAAALMGAVGMALGNMVGNLTVGKEKYKDAEKEVYEIMEKARNLQDHLLKLVDEDAEVFKDVAAAYKMPKETEEQKKQKEEAMQKALKKACSVPLDIMKSASEAIKLQRRLADIGSKLAISDVGVGTYCLKAALLSGRLNVLINLNGITDKDFVKKTSEEMELLVKQSIEIADETNKIVEQKLKV</sequence>
<dbReference type="Proteomes" id="UP000280960">
    <property type="component" value="Chromosome"/>
</dbReference>
<proteinExistence type="predicted"/>
<dbReference type="SUPFAM" id="SSF101262">
    <property type="entry name" value="Methenyltetrahydrofolate cyclohydrolase-like"/>
    <property type="match status" value="1"/>
</dbReference>
<dbReference type="InterPro" id="IPR007044">
    <property type="entry name" value="Cyclodeamin/CycHdrlase"/>
</dbReference>
<dbReference type="EMBL" id="CP033169">
    <property type="protein sequence ID" value="AYO31294.1"/>
    <property type="molecule type" value="Genomic_DNA"/>
</dbReference>
<reference evidence="3 4" key="1">
    <citation type="submission" date="2018-10" db="EMBL/GenBank/DDBJ databases">
        <authorList>
            <person name="Zhang X."/>
        </authorList>
    </citation>
    <scope>NUCLEOTIDE SEQUENCE [LARGE SCALE GENOMIC DNA]</scope>
    <source>
        <strain evidence="3 4">SK-G1</strain>
    </source>
</reference>
<evidence type="ECO:0000256" key="1">
    <source>
        <dbReference type="SAM" id="Coils"/>
    </source>
</evidence>
<dbReference type="RefSeq" id="WP_120768030.1">
    <property type="nucleotide sequence ID" value="NZ_CP033169.1"/>
</dbReference>
<dbReference type="KEGG" id="bacg:D2962_12400"/>
<dbReference type="Gene3D" id="1.20.120.680">
    <property type="entry name" value="Formiminotetrahydrofolate cyclodeaminase monomer, up-and-down helical bundle"/>
    <property type="match status" value="1"/>
</dbReference>
<keyword evidence="4" id="KW-1185">Reference proteome</keyword>
<dbReference type="InterPro" id="IPR036178">
    <property type="entry name" value="Formintransfe-cycloase-like_sf"/>
</dbReference>
<evidence type="ECO:0000259" key="2">
    <source>
        <dbReference type="Pfam" id="PF04961"/>
    </source>
</evidence>
<feature type="domain" description="Cyclodeaminase/cyclohydrolase" evidence="2">
    <location>
        <begin position="6"/>
        <end position="186"/>
    </location>
</feature>
<dbReference type="AlphaFoldDB" id="A0A3G2R6W5"/>